<evidence type="ECO:0000313" key="1">
    <source>
        <dbReference type="EMBL" id="AQW28641.1"/>
    </source>
</evidence>
<protein>
    <submittedName>
        <fullName evidence="1">Uncharacterized protein</fullName>
    </submittedName>
</protein>
<accession>A0A1U9VEY8</accession>
<reference evidence="1 2" key="1">
    <citation type="submission" date="2017-02" db="EMBL/GenBank/DDBJ databases">
        <title>Blood Disease Bacterium A2-HR MARDI.</title>
        <authorList>
            <person name="Badrun R."/>
            <person name="Abu Bakar N."/>
            <person name="Laboh R."/>
        </authorList>
    </citation>
    <scope>NUCLEOTIDE SEQUENCE [LARGE SCALE GENOMIC DNA]</scope>
    <source>
        <strain evidence="1 2">A2-HR MARDI</strain>
    </source>
</reference>
<dbReference type="RefSeq" id="WP_078221548.1">
    <property type="nucleotide sequence ID" value="NZ_CP019911.1"/>
</dbReference>
<evidence type="ECO:0000313" key="2">
    <source>
        <dbReference type="Proteomes" id="UP000189628"/>
    </source>
</evidence>
<gene>
    <name evidence="1" type="ORF">B0B51_00445</name>
</gene>
<proteinExistence type="predicted"/>
<name>A0A1U9VEY8_9RALS</name>
<dbReference type="AlphaFoldDB" id="A0A1U9VEY8"/>
<organism evidence="1 2">
    <name type="scientific">blood disease bacterium A2-HR MARDI</name>
    <dbReference type="NCBI Taxonomy" id="1944648"/>
    <lineage>
        <taxon>Bacteria</taxon>
        <taxon>Pseudomonadati</taxon>
        <taxon>Pseudomonadota</taxon>
        <taxon>Betaproteobacteria</taxon>
        <taxon>Burkholderiales</taxon>
        <taxon>Burkholderiaceae</taxon>
        <taxon>Ralstonia</taxon>
        <taxon>Ralstonia solanacearum species complex</taxon>
    </lineage>
</organism>
<dbReference type="EMBL" id="CP019911">
    <property type="protein sequence ID" value="AQW28641.1"/>
    <property type="molecule type" value="Genomic_DNA"/>
</dbReference>
<sequence>MSGTEQKTAEIGGAKVTINPSEQVVKAASKDVTVTDSLGRTIRLKKPNPLANLDFAKAAGSEKLNVLYLAEVAHLKFVAAIDDQPVATPSTEGELRALYQRLGEEGNEAAMNGVAANFAGAAVAQTNEAELKNS</sequence>
<dbReference type="Proteomes" id="UP000189628">
    <property type="component" value="Chromosome"/>
</dbReference>